<evidence type="ECO:0000256" key="5">
    <source>
        <dbReference type="SAM" id="MobiDB-lite"/>
    </source>
</evidence>
<name>A0A6A5TZB8_9PLEO</name>
<dbReference type="PANTHER" id="PTHR10272:SF14">
    <property type="entry name" value="PAF ACETYLHYDROLASE FAMILY PROTEIN"/>
    <property type="match status" value="1"/>
</dbReference>
<organism evidence="6 7">
    <name type="scientific">Byssothecium circinans</name>
    <dbReference type="NCBI Taxonomy" id="147558"/>
    <lineage>
        <taxon>Eukaryota</taxon>
        <taxon>Fungi</taxon>
        <taxon>Dikarya</taxon>
        <taxon>Ascomycota</taxon>
        <taxon>Pezizomycotina</taxon>
        <taxon>Dothideomycetes</taxon>
        <taxon>Pleosporomycetidae</taxon>
        <taxon>Pleosporales</taxon>
        <taxon>Massarineae</taxon>
        <taxon>Massarinaceae</taxon>
        <taxon>Byssothecium</taxon>
    </lineage>
</organism>
<keyword evidence="4" id="KW-0443">Lipid metabolism</keyword>
<accession>A0A6A5TZB8</accession>
<proteinExistence type="predicted"/>
<dbReference type="EMBL" id="ML976988">
    <property type="protein sequence ID" value="KAF1957788.1"/>
    <property type="molecule type" value="Genomic_DNA"/>
</dbReference>
<dbReference type="AlphaFoldDB" id="A0A6A5TZB8"/>
<sequence length="366" mass="40585">MLVVLITFPIEPRHLDAVCACLEDWKQDDINLLKNWYTKNYGRGTEEEESEAQSMSEGDMTAQWGPGYSWKCNTVMGFGRRHRTGTAQPAPRQRQCEVVDRQRTRNDSNNYLSELASYGYAIPALDHPGEAPYLPLPSPYNGSEGICGYPDFNAFPPTNEITFAVFDYRVSDILAALSDPFFPALVRQYGAPFNLSHFGVFGHSIGGAAAAEVMTSNSSHLFKVGANLDGTFFQFIKDGSTPARDLNRPFLELVSENHFHGNASSDDVDASFKYFNDAQSGLLRMVQVNGTRHLDFSDIPLWIDLLDQRAVLNRTWVGSADGVRVNQLCNALPKEFFGSVEGYGLGGVDGWVDKAPELFLLVENVA</sequence>
<gene>
    <name evidence="6" type="ORF">CC80DRAFT_559809</name>
</gene>
<evidence type="ECO:0000313" key="7">
    <source>
        <dbReference type="Proteomes" id="UP000800035"/>
    </source>
</evidence>
<dbReference type="OrthoDB" id="2363873at2759"/>
<evidence type="ECO:0000256" key="2">
    <source>
        <dbReference type="ARBA" id="ARBA00022801"/>
    </source>
</evidence>
<feature type="region of interest" description="Disordered" evidence="5">
    <location>
        <begin position="82"/>
        <end position="102"/>
    </location>
</feature>
<evidence type="ECO:0000256" key="3">
    <source>
        <dbReference type="ARBA" id="ARBA00022963"/>
    </source>
</evidence>
<keyword evidence="7" id="KW-1185">Reference proteome</keyword>
<evidence type="ECO:0000256" key="4">
    <source>
        <dbReference type="ARBA" id="ARBA00023098"/>
    </source>
</evidence>
<keyword evidence="2" id="KW-0378">Hydrolase</keyword>
<evidence type="ECO:0000313" key="6">
    <source>
        <dbReference type="EMBL" id="KAF1957788.1"/>
    </source>
</evidence>
<protein>
    <recommendedName>
        <fullName evidence="1">1-alkyl-2-acetylglycerophosphocholine esterase</fullName>
        <ecNumber evidence="1">3.1.1.47</ecNumber>
    </recommendedName>
</protein>
<dbReference type="EC" id="3.1.1.47" evidence="1"/>
<evidence type="ECO:0000256" key="1">
    <source>
        <dbReference type="ARBA" id="ARBA00013201"/>
    </source>
</evidence>
<reference evidence="6" key="1">
    <citation type="journal article" date="2020" name="Stud. Mycol.">
        <title>101 Dothideomycetes genomes: a test case for predicting lifestyles and emergence of pathogens.</title>
        <authorList>
            <person name="Haridas S."/>
            <person name="Albert R."/>
            <person name="Binder M."/>
            <person name="Bloem J."/>
            <person name="Labutti K."/>
            <person name="Salamov A."/>
            <person name="Andreopoulos B."/>
            <person name="Baker S."/>
            <person name="Barry K."/>
            <person name="Bills G."/>
            <person name="Bluhm B."/>
            <person name="Cannon C."/>
            <person name="Castanera R."/>
            <person name="Culley D."/>
            <person name="Daum C."/>
            <person name="Ezra D."/>
            <person name="Gonzalez J."/>
            <person name="Henrissat B."/>
            <person name="Kuo A."/>
            <person name="Liang C."/>
            <person name="Lipzen A."/>
            <person name="Lutzoni F."/>
            <person name="Magnuson J."/>
            <person name="Mondo S."/>
            <person name="Nolan M."/>
            <person name="Ohm R."/>
            <person name="Pangilinan J."/>
            <person name="Park H.-J."/>
            <person name="Ramirez L."/>
            <person name="Alfaro M."/>
            <person name="Sun H."/>
            <person name="Tritt A."/>
            <person name="Yoshinaga Y."/>
            <person name="Zwiers L.-H."/>
            <person name="Turgeon B."/>
            <person name="Goodwin S."/>
            <person name="Spatafora J."/>
            <person name="Crous P."/>
            <person name="Grigoriev I."/>
        </authorList>
    </citation>
    <scope>NUCLEOTIDE SEQUENCE</scope>
    <source>
        <strain evidence="6">CBS 675.92</strain>
    </source>
</reference>
<dbReference type="InterPro" id="IPR029058">
    <property type="entry name" value="AB_hydrolase_fold"/>
</dbReference>
<dbReference type="GO" id="GO:0016042">
    <property type="term" value="P:lipid catabolic process"/>
    <property type="evidence" value="ECO:0007669"/>
    <property type="project" value="UniProtKB-KW"/>
</dbReference>
<keyword evidence="3" id="KW-0442">Lipid degradation</keyword>
<dbReference type="PANTHER" id="PTHR10272">
    <property type="entry name" value="PLATELET-ACTIVATING FACTOR ACETYLHYDROLASE"/>
    <property type="match status" value="1"/>
</dbReference>
<dbReference type="GO" id="GO:0003847">
    <property type="term" value="F:1-alkyl-2-acetylglycerophosphocholine esterase activity"/>
    <property type="evidence" value="ECO:0007669"/>
    <property type="project" value="UniProtKB-EC"/>
</dbReference>
<dbReference type="Gene3D" id="3.40.50.1820">
    <property type="entry name" value="alpha/beta hydrolase"/>
    <property type="match status" value="1"/>
</dbReference>
<dbReference type="SUPFAM" id="SSF53474">
    <property type="entry name" value="alpha/beta-Hydrolases"/>
    <property type="match status" value="1"/>
</dbReference>
<dbReference type="Proteomes" id="UP000800035">
    <property type="component" value="Unassembled WGS sequence"/>
</dbReference>